<dbReference type="GO" id="GO:0098552">
    <property type="term" value="C:side of membrane"/>
    <property type="evidence" value="ECO:0007669"/>
    <property type="project" value="UniProtKB-KW"/>
</dbReference>
<feature type="transmembrane region" description="Helical" evidence="11">
    <location>
        <begin position="177"/>
        <end position="200"/>
    </location>
</feature>
<dbReference type="Proteomes" id="UP000030752">
    <property type="component" value="Unassembled WGS sequence"/>
</dbReference>
<dbReference type="Pfam" id="PF05730">
    <property type="entry name" value="CFEM"/>
    <property type="match status" value="1"/>
</dbReference>
<dbReference type="InParanoid" id="W2RY99"/>
<dbReference type="OrthoDB" id="10517274at2759"/>
<dbReference type="VEuPathDB" id="FungiDB:HMPREF1541_03337"/>
<evidence type="ECO:0000256" key="6">
    <source>
        <dbReference type="ARBA" id="ARBA00022729"/>
    </source>
</evidence>
<keyword evidence="5" id="KW-0325">Glycoprotein</keyword>
<feature type="compositionally biased region" description="Polar residues" evidence="10">
    <location>
        <begin position="453"/>
        <end position="477"/>
    </location>
</feature>
<feature type="region of interest" description="Disordered" evidence="10">
    <location>
        <begin position="241"/>
        <end position="292"/>
    </location>
</feature>
<dbReference type="InterPro" id="IPR008427">
    <property type="entry name" value="Extracellular_membr_CFEM_dom"/>
</dbReference>
<dbReference type="STRING" id="1220924.W2RY99"/>
<accession>W2RY99</accession>
<feature type="region of interest" description="Disordered" evidence="10">
    <location>
        <begin position="402"/>
        <end position="480"/>
    </location>
</feature>
<evidence type="ECO:0000256" key="1">
    <source>
        <dbReference type="ARBA" id="ARBA00004589"/>
    </source>
</evidence>
<feature type="disulfide bond" evidence="9">
    <location>
        <begin position="59"/>
        <end position="66"/>
    </location>
</feature>
<evidence type="ECO:0000256" key="4">
    <source>
        <dbReference type="ARBA" id="ARBA00022525"/>
    </source>
</evidence>
<feature type="compositionally biased region" description="Low complexity" evidence="10">
    <location>
        <begin position="134"/>
        <end position="155"/>
    </location>
</feature>
<dbReference type="GO" id="GO:0005576">
    <property type="term" value="C:extracellular region"/>
    <property type="evidence" value="ECO:0007669"/>
    <property type="project" value="UniProtKB-SubCell"/>
</dbReference>
<evidence type="ECO:0000256" key="10">
    <source>
        <dbReference type="SAM" id="MobiDB-lite"/>
    </source>
</evidence>
<keyword evidence="11" id="KW-0812">Transmembrane</keyword>
<dbReference type="HOGENOM" id="CLU_519730_0_0_1"/>
<organism evidence="14 15">
    <name type="scientific">Cyphellophora europaea (strain CBS 101466)</name>
    <name type="common">Phialophora europaea</name>
    <dbReference type="NCBI Taxonomy" id="1220924"/>
    <lineage>
        <taxon>Eukaryota</taxon>
        <taxon>Fungi</taxon>
        <taxon>Dikarya</taxon>
        <taxon>Ascomycota</taxon>
        <taxon>Pezizomycotina</taxon>
        <taxon>Eurotiomycetes</taxon>
        <taxon>Chaetothyriomycetidae</taxon>
        <taxon>Chaetothyriales</taxon>
        <taxon>Cyphellophoraceae</taxon>
        <taxon>Cyphellophora</taxon>
    </lineage>
</organism>
<reference evidence="14 15" key="1">
    <citation type="submission" date="2013-03" db="EMBL/GenBank/DDBJ databases">
        <title>The Genome Sequence of Phialophora europaea CBS 101466.</title>
        <authorList>
            <consortium name="The Broad Institute Genomics Platform"/>
            <person name="Cuomo C."/>
            <person name="de Hoog S."/>
            <person name="Gorbushina A."/>
            <person name="Walker B."/>
            <person name="Young S.K."/>
            <person name="Zeng Q."/>
            <person name="Gargeya S."/>
            <person name="Fitzgerald M."/>
            <person name="Haas B."/>
            <person name="Abouelleil A."/>
            <person name="Allen A.W."/>
            <person name="Alvarado L."/>
            <person name="Arachchi H.M."/>
            <person name="Berlin A.M."/>
            <person name="Chapman S.B."/>
            <person name="Gainer-Dewar J."/>
            <person name="Goldberg J."/>
            <person name="Griggs A."/>
            <person name="Gujja S."/>
            <person name="Hansen M."/>
            <person name="Howarth C."/>
            <person name="Imamovic A."/>
            <person name="Ireland A."/>
            <person name="Larimer J."/>
            <person name="McCowan C."/>
            <person name="Murphy C."/>
            <person name="Pearson M."/>
            <person name="Poon T.W."/>
            <person name="Priest M."/>
            <person name="Roberts A."/>
            <person name="Saif S."/>
            <person name="Shea T."/>
            <person name="Sisk P."/>
            <person name="Sykes S."/>
            <person name="Wortman J."/>
            <person name="Nusbaum C."/>
            <person name="Birren B."/>
        </authorList>
    </citation>
    <scope>NUCLEOTIDE SEQUENCE [LARGE SCALE GENOMIC DNA]</scope>
    <source>
        <strain evidence="14 15">CBS 101466</strain>
    </source>
</reference>
<dbReference type="EMBL" id="KB822719">
    <property type="protein sequence ID" value="ETN41402.1"/>
    <property type="molecule type" value="Genomic_DNA"/>
</dbReference>
<keyword evidence="15" id="KW-1185">Reference proteome</keyword>
<proteinExistence type="inferred from homology"/>
<keyword evidence="9" id="KW-0479">Metal-binding</keyword>
<evidence type="ECO:0000256" key="8">
    <source>
        <dbReference type="ARBA" id="ARBA00023288"/>
    </source>
</evidence>
<evidence type="ECO:0000259" key="13">
    <source>
        <dbReference type="PROSITE" id="PS52012"/>
    </source>
</evidence>
<dbReference type="GeneID" id="19970676"/>
<comment type="caution">
    <text evidence="9">Lacks conserved residue(s) required for the propagation of feature annotation.</text>
</comment>
<dbReference type="AlphaFoldDB" id="W2RY99"/>
<keyword evidence="9" id="KW-0349">Heme</keyword>
<feature type="compositionally biased region" description="Polar residues" evidence="10">
    <location>
        <begin position="426"/>
        <end position="436"/>
    </location>
</feature>
<evidence type="ECO:0000256" key="12">
    <source>
        <dbReference type="SAM" id="SignalP"/>
    </source>
</evidence>
<feature type="compositionally biased region" description="Basic and acidic residues" evidence="10">
    <location>
        <begin position="260"/>
        <end position="278"/>
    </location>
</feature>
<dbReference type="PROSITE" id="PS52012">
    <property type="entry name" value="CFEM"/>
    <property type="match status" value="1"/>
</dbReference>
<sequence>MRQQSRLRLLLAATLLTSATAQSTLPSQIGVAGPLATTAPSFPTCATDCLATATGGLPCEESDSRCLCSHQEDVRNSVTGCLVASNACTPEDTSKATSYYEDVCRALGLDKNGEPSLAISSGAIATAPGVIPTASSSSSSSTASPSAATTASSASNQGDDADKQEDNDDAGLSVATVAGIAAGCAFIVVAIITGLIWIYVKRRDADEEMAKEVESQSKNLGYDGASSSFKSFSKTDEKESEYVLAAIPPKSSERSQAPSKGRESKPTIAERRQRDNMPHKRSPSEALQTSTYPFPFGDKIRAEASVTSLTLPSSASKPVSAVIVQKSPTRSQYSDAASIYSVSSIHSEEAEVVQASEARRSRPTTFYNLYSGGNDGLSSTNLTEQHAVGRGMGSLRKNKFDLQVSTPPPAFPVSTSQPSPNPFTTPPNQGVKSNPFATPGIEESRNPFDSPPDTMSPQRRQNPVSDSGRSAILSGSSFGKFDFEIAEENQRSGRGKSKSLRDSFLNTLDLGLGKSTNPQNHRAP</sequence>
<keyword evidence="11" id="KW-1133">Transmembrane helix</keyword>
<comment type="subcellular location">
    <subcellularLocation>
        <location evidence="1">Membrane</location>
        <topology evidence="1">Lipid-anchor</topology>
        <topology evidence="1">GPI-anchor</topology>
    </subcellularLocation>
    <subcellularLocation>
        <location evidence="2">Secreted</location>
    </subcellularLocation>
</comment>
<protein>
    <recommendedName>
        <fullName evidence="13">CFEM domain-containing protein</fullName>
    </recommendedName>
</protein>
<feature type="binding site" description="axial binding residue" evidence="9">
    <location>
        <position position="63"/>
    </location>
    <ligand>
        <name>heme</name>
        <dbReference type="ChEBI" id="CHEBI:30413"/>
    </ligand>
    <ligandPart>
        <name>Fe</name>
        <dbReference type="ChEBI" id="CHEBI:18248"/>
    </ligandPart>
</feature>
<comment type="similarity">
    <text evidence="3">Belongs to the RBT5 family.</text>
</comment>
<feature type="chain" id="PRO_5004823951" description="CFEM domain-containing protein" evidence="12">
    <location>
        <begin position="22"/>
        <end position="524"/>
    </location>
</feature>
<feature type="domain" description="CFEM" evidence="13">
    <location>
        <begin position="17"/>
        <end position="146"/>
    </location>
</feature>
<keyword evidence="5" id="KW-0336">GPI-anchor</keyword>
<feature type="region of interest" description="Disordered" evidence="10">
    <location>
        <begin position="134"/>
        <end position="167"/>
    </location>
</feature>
<gene>
    <name evidence="14" type="ORF">HMPREF1541_03337</name>
</gene>
<dbReference type="GO" id="GO:0046872">
    <property type="term" value="F:metal ion binding"/>
    <property type="evidence" value="ECO:0007669"/>
    <property type="project" value="UniProtKB-UniRule"/>
</dbReference>
<keyword evidence="11" id="KW-0472">Membrane</keyword>
<evidence type="ECO:0000256" key="9">
    <source>
        <dbReference type="PROSITE-ProRule" id="PRU01356"/>
    </source>
</evidence>
<keyword evidence="4" id="KW-0964">Secreted</keyword>
<keyword evidence="8" id="KW-0449">Lipoprotein</keyword>
<evidence type="ECO:0000256" key="2">
    <source>
        <dbReference type="ARBA" id="ARBA00004613"/>
    </source>
</evidence>
<evidence type="ECO:0000313" key="15">
    <source>
        <dbReference type="Proteomes" id="UP000030752"/>
    </source>
</evidence>
<name>W2RY99_CYPE1</name>
<evidence type="ECO:0000256" key="5">
    <source>
        <dbReference type="ARBA" id="ARBA00022622"/>
    </source>
</evidence>
<feature type="signal peptide" evidence="12">
    <location>
        <begin position="1"/>
        <end position="21"/>
    </location>
</feature>
<dbReference type="RefSeq" id="XP_008715911.1">
    <property type="nucleotide sequence ID" value="XM_008717689.1"/>
</dbReference>
<evidence type="ECO:0000256" key="3">
    <source>
        <dbReference type="ARBA" id="ARBA00010031"/>
    </source>
</evidence>
<evidence type="ECO:0000313" key="14">
    <source>
        <dbReference type="EMBL" id="ETN41402.1"/>
    </source>
</evidence>
<evidence type="ECO:0000256" key="11">
    <source>
        <dbReference type="SAM" id="Phobius"/>
    </source>
</evidence>
<keyword evidence="9" id="KW-0408">Iron</keyword>
<keyword evidence="6 12" id="KW-0732">Signal</keyword>
<evidence type="ECO:0000256" key="7">
    <source>
        <dbReference type="ARBA" id="ARBA00023157"/>
    </source>
</evidence>
<keyword evidence="7 9" id="KW-1015">Disulfide bond</keyword>